<feature type="compositionally biased region" description="Low complexity" evidence="7">
    <location>
        <begin position="227"/>
        <end position="246"/>
    </location>
</feature>
<protein>
    <recommendedName>
        <fullName evidence="8">C2HC/C3H-type domain-containing protein</fullName>
    </recommendedName>
</protein>
<sequence>MAEPEDEIPSMLLPCTICNRTFKPESLEKHIKICEKNVNKKRKTFDSSKQRIQGTELAEFSPVIPKKAEKSPVRKSKSIWKEEHQEFVRAIRQARGINEVPGQRSLPPVVAQTRSTNNEKCPHCKRNFGPKAFDRHIEWCKEQKARIPKSPVSFLAKERLEARTKYRAPVIKSKRSLTREKYSHHLHGGGSSLGSRSNSINCSSLSVCSNSSGHTVAAPAEPSIKTSAPRSPGSAPSSQHSSARESLSSSTCGLEHNNNAPSHRVQHSNGSPSRSLQRNKSSPASGLQRSNMPRGSIHQLASSPIKIISPSRKDGASRKGESVTKVQSSQKNSADEGLQDIFSSSCNIARLSLSGKNPKSISAPFVAVARNRNTKNEMKSNRVKLPTFLNKGLTPSIPSMALILSSTVATSEEMYDPYVSAERQMLELLSHGDWPGISEIEREQQNQQQHQQQHQTQVFTEPPVQSPPVSSTPPAPNELRTSPTSAFIKYSSSKPQSDVPLMVDESALDYPSSDFNDLIISGHNPSSLQSPHNISLSTLTSEYDKNSYNINNNRDFTISLSNLSLCSIPDFDFNFDLDINVTNRSSNSRKKYRKKLENAALALQQSVSLYHPGPVANDESQLEIDDVGDSLVHTSETEDNSSPLHLTSSFPLSISDPKPVSTSSLSVVHAHDNSEELNEKLEARKKRHELSKNNVHVEDEFTLQDSHNNHRSTGSKISGDSAYSSLNRKSPMADVGYQGLERHSEVILDADRCCLSSSGSESSLPPLCPVQMERHGGKSPLLTSATPLVLQPNSGLQSPPKLSKFCHECGSKYPVTMAKFCCECGMKRLFI</sequence>
<feature type="region of interest" description="Disordered" evidence="7">
    <location>
        <begin position="178"/>
        <end position="197"/>
    </location>
</feature>
<dbReference type="InParanoid" id="A0A067QQ78"/>
<proteinExistence type="predicted"/>
<evidence type="ECO:0000259" key="8">
    <source>
        <dbReference type="PROSITE" id="PS52027"/>
    </source>
</evidence>
<keyword evidence="4" id="KW-0862">Zinc</keyword>
<evidence type="ECO:0000256" key="2">
    <source>
        <dbReference type="ARBA" id="ARBA00022737"/>
    </source>
</evidence>
<feature type="region of interest" description="Disordered" evidence="7">
    <location>
        <begin position="704"/>
        <end position="725"/>
    </location>
</feature>
<evidence type="ECO:0000256" key="6">
    <source>
        <dbReference type="SAM" id="Coils"/>
    </source>
</evidence>
<feature type="domain" description="C2HC/C3H-type" evidence="8">
    <location>
        <begin position="11"/>
        <end position="40"/>
    </location>
</feature>
<feature type="region of interest" description="Disordered" evidence="7">
    <location>
        <begin position="633"/>
        <end position="652"/>
    </location>
</feature>
<evidence type="ECO:0000256" key="4">
    <source>
        <dbReference type="ARBA" id="ARBA00022833"/>
    </source>
</evidence>
<evidence type="ECO:0000256" key="7">
    <source>
        <dbReference type="SAM" id="MobiDB-lite"/>
    </source>
</evidence>
<accession>A0A067QQ78</accession>
<dbReference type="EMBL" id="KK853598">
    <property type="protein sequence ID" value="KDR06405.1"/>
    <property type="molecule type" value="Genomic_DNA"/>
</dbReference>
<organism evidence="9 10">
    <name type="scientific">Zootermopsis nevadensis</name>
    <name type="common">Dampwood termite</name>
    <dbReference type="NCBI Taxonomy" id="136037"/>
    <lineage>
        <taxon>Eukaryota</taxon>
        <taxon>Metazoa</taxon>
        <taxon>Ecdysozoa</taxon>
        <taxon>Arthropoda</taxon>
        <taxon>Hexapoda</taxon>
        <taxon>Insecta</taxon>
        <taxon>Pterygota</taxon>
        <taxon>Neoptera</taxon>
        <taxon>Polyneoptera</taxon>
        <taxon>Dictyoptera</taxon>
        <taxon>Blattodea</taxon>
        <taxon>Blattoidea</taxon>
        <taxon>Termitoidae</taxon>
        <taxon>Termopsidae</taxon>
        <taxon>Zootermopsis</taxon>
    </lineage>
</organism>
<keyword evidence="3 5" id="KW-0863">Zinc-finger</keyword>
<evidence type="ECO:0000256" key="5">
    <source>
        <dbReference type="PROSITE-ProRule" id="PRU01371"/>
    </source>
</evidence>
<name>A0A067QQ78_ZOONE</name>
<feature type="coiled-coil region" evidence="6">
    <location>
        <begin position="671"/>
        <end position="698"/>
    </location>
</feature>
<keyword evidence="1" id="KW-0479">Metal-binding</keyword>
<dbReference type="Proteomes" id="UP000027135">
    <property type="component" value="Unassembled WGS sequence"/>
</dbReference>
<feature type="compositionally biased region" description="Basic and acidic residues" evidence="7">
    <location>
        <begin position="311"/>
        <end position="322"/>
    </location>
</feature>
<dbReference type="PANTHER" id="PTHR13555">
    <property type="entry name" value="C2H2 ZINC FINGER CGI-62-RELATED"/>
    <property type="match status" value="1"/>
</dbReference>
<feature type="compositionally biased region" description="Pro residues" evidence="7">
    <location>
        <begin position="464"/>
        <end position="476"/>
    </location>
</feature>
<reference evidence="9 10" key="1">
    <citation type="journal article" date="2014" name="Nat. Commun.">
        <title>Molecular traces of alternative social organization in a termite genome.</title>
        <authorList>
            <person name="Terrapon N."/>
            <person name="Li C."/>
            <person name="Robertson H.M."/>
            <person name="Ji L."/>
            <person name="Meng X."/>
            <person name="Booth W."/>
            <person name="Chen Z."/>
            <person name="Childers C.P."/>
            <person name="Glastad K.M."/>
            <person name="Gokhale K."/>
            <person name="Gowin J."/>
            <person name="Gronenberg W."/>
            <person name="Hermansen R.A."/>
            <person name="Hu H."/>
            <person name="Hunt B.G."/>
            <person name="Huylmans A.K."/>
            <person name="Khalil S.M."/>
            <person name="Mitchell R.D."/>
            <person name="Munoz-Torres M.C."/>
            <person name="Mustard J.A."/>
            <person name="Pan H."/>
            <person name="Reese J.T."/>
            <person name="Scharf M.E."/>
            <person name="Sun F."/>
            <person name="Vogel H."/>
            <person name="Xiao J."/>
            <person name="Yang W."/>
            <person name="Yang Z."/>
            <person name="Yang Z."/>
            <person name="Zhou J."/>
            <person name="Zhu J."/>
            <person name="Brent C.S."/>
            <person name="Elsik C.G."/>
            <person name="Goodisman M.A."/>
            <person name="Liberles D.A."/>
            <person name="Roe R.M."/>
            <person name="Vargo E.L."/>
            <person name="Vilcinskas A."/>
            <person name="Wang J."/>
            <person name="Bornberg-Bauer E."/>
            <person name="Korb J."/>
            <person name="Zhang G."/>
            <person name="Liebig J."/>
        </authorList>
    </citation>
    <scope>NUCLEOTIDE SEQUENCE [LARGE SCALE GENOMIC DNA]</scope>
    <source>
        <tissue evidence="9">Whole organism</tissue>
    </source>
</reference>
<dbReference type="Pfam" id="PF13913">
    <property type="entry name" value="zf-C2HC_2"/>
    <property type="match status" value="2"/>
</dbReference>
<feature type="compositionally biased region" description="Polar residues" evidence="7">
    <location>
        <begin position="247"/>
        <end position="293"/>
    </location>
</feature>
<evidence type="ECO:0000313" key="9">
    <source>
        <dbReference type="EMBL" id="KDR06405.1"/>
    </source>
</evidence>
<dbReference type="GO" id="GO:0008270">
    <property type="term" value="F:zinc ion binding"/>
    <property type="evidence" value="ECO:0007669"/>
    <property type="project" value="UniProtKB-KW"/>
</dbReference>
<feature type="domain" description="C2HC/C3H-type" evidence="8">
    <location>
        <begin position="117"/>
        <end position="146"/>
    </location>
</feature>
<feature type="region of interest" description="Disordered" evidence="7">
    <location>
        <begin position="213"/>
        <end position="335"/>
    </location>
</feature>
<evidence type="ECO:0000256" key="1">
    <source>
        <dbReference type="ARBA" id="ARBA00022723"/>
    </source>
</evidence>
<keyword evidence="10" id="KW-1185">Reference proteome</keyword>
<dbReference type="Gene3D" id="3.30.160.60">
    <property type="entry name" value="Classic Zinc Finger"/>
    <property type="match status" value="1"/>
</dbReference>
<dbReference type="eggNOG" id="KOG3940">
    <property type="taxonomic scope" value="Eukaryota"/>
</dbReference>
<feature type="compositionally biased region" description="Low complexity" evidence="7">
    <location>
        <begin position="445"/>
        <end position="457"/>
    </location>
</feature>
<dbReference type="AlphaFoldDB" id="A0A067QQ78"/>
<dbReference type="PANTHER" id="PTHR13555:SF5">
    <property type="entry name" value="ZINC-FINGER OF A C2HC-TYPE"/>
    <property type="match status" value="1"/>
</dbReference>
<gene>
    <name evidence="9" type="ORF">L798_04002</name>
</gene>
<dbReference type="InterPro" id="IPR026319">
    <property type="entry name" value="ZC2HC1A/B-like"/>
</dbReference>
<evidence type="ECO:0000256" key="3">
    <source>
        <dbReference type="ARBA" id="ARBA00022771"/>
    </source>
</evidence>
<dbReference type="InterPro" id="IPR049899">
    <property type="entry name" value="Znf_C2HC_C3H"/>
</dbReference>
<keyword evidence="6" id="KW-0175">Coiled coil</keyword>
<evidence type="ECO:0000313" key="10">
    <source>
        <dbReference type="Proteomes" id="UP000027135"/>
    </source>
</evidence>
<feature type="region of interest" description="Disordered" evidence="7">
    <location>
        <begin position="442"/>
        <end position="482"/>
    </location>
</feature>
<keyword evidence="2" id="KW-0677">Repeat</keyword>
<dbReference type="PROSITE" id="PS52027">
    <property type="entry name" value="ZF_C2HC_C3H"/>
    <property type="match status" value="2"/>
</dbReference>
<feature type="compositionally biased region" description="Polar residues" evidence="7">
    <location>
        <begin position="640"/>
        <end position="652"/>
    </location>
</feature>